<dbReference type="AlphaFoldDB" id="A0A1H9N989"/>
<feature type="region of interest" description="Disordered" evidence="1">
    <location>
        <begin position="1"/>
        <end position="68"/>
    </location>
</feature>
<feature type="compositionally biased region" description="Basic and acidic residues" evidence="1">
    <location>
        <begin position="29"/>
        <end position="68"/>
    </location>
</feature>
<evidence type="ECO:0000313" key="2">
    <source>
        <dbReference type="EMBL" id="SER32239.1"/>
    </source>
</evidence>
<organism evidence="2 3">
    <name type="scientific">Faunimonas pinastri</name>
    <dbReference type="NCBI Taxonomy" id="1855383"/>
    <lineage>
        <taxon>Bacteria</taxon>
        <taxon>Pseudomonadati</taxon>
        <taxon>Pseudomonadota</taxon>
        <taxon>Alphaproteobacteria</taxon>
        <taxon>Hyphomicrobiales</taxon>
        <taxon>Afifellaceae</taxon>
        <taxon>Faunimonas</taxon>
    </lineage>
</organism>
<keyword evidence="3" id="KW-1185">Reference proteome</keyword>
<name>A0A1H9N989_9HYPH</name>
<gene>
    <name evidence="2" type="ORF">SAMN05216548_11538</name>
</gene>
<proteinExistence type="predicted"/>
<accession>A0A1H9N989</accession>
<evidence type="ECO:0000256" key="1">
    <source>
        <dbReference type="SAM" id="MobiDB-lite"/>
    </source>
</evidence>
<dbReference type="RefSeq" id="WP_092498751.1">
    <property type="nucleotide sequence ID" value="NZ_FOFG01000015.1"/>
</dbReference>
<dbReference type="EMBL" id="FOFG01000015">
    <property type="protein sequence ID" value="SER32239.1"/>
    <property type="molecule type" value="Genomic_DNA"/>
</dbReference>
<dbReference type="STRING" id="1855383.SAMN05216548_11538"/>
<feature type="compositionally biased region" description="Basic and acidic residues" evidence="1">
    <location>
        <begin position="1"/>
        <end position="18"/>
    </location>
</feature>
<sequence length="68" mass="7658">MSTENRRQDDITPDKDMAHASQENPTLARDGKAREVGAHAEKTQVTRTEHHEEHARVDISPDRLGKGE</sequence>
<protein>
    <submittedName>
        <fullName evidence="2">Uncharacterized protein</fullName>
    </submittedName>
</protein>
<reference evidence="2 3" key="1">
    <citation type="submission" date="2016-10" db="EMBL/GenBank/DDBJ databases">
        <authorList>
            <person name="de Groot N.N."/>
        </authorList>
    </citation>
    <scope>NUCLEOTIDE SEQUENCE [LARGE SCALE GENOMIC DNA]</scope>
    <source>
        <strain evidence="2 3">A52C2</strain>
    </source>
</reference>
<evidence type="ECO:0000313" key="3">
    <source>
        <dbReference type="Proteomes" id="UP000199647"/>
    </source>
</evidence>
<dbReference type="Proteomes" id="UP000199647">
    <property type="component" value="Unassembled WGS sequence"/>
</dbReference>